<evidence type="ECO:0000313" key="4">
    <source>
        <dbReference type="EMBL" id="WOE75207.1"/>
    </source>
</evidence>
<dbReference type="PROSITE" id="PS51257">
    <property type="entry name" value="PROKAR_LIPOPROTEIN"/>
    <property type="match status" value="1"/>
</dbReference>
<keyword evidence="5" id="KW-1185">Reference proteome</keyword>
<dbReference type="InterPro" id="IPR037873">
    <property type="entry name" value="BamE-like"/>
</dbReference>
<evidence type="ECO:0000256" key="1">
    <source>
        <dbReference type="ARBA" id="ARBA00022729"/>
    </source>
</evidence>
<keyword evidence="1" id="KW-0732">Signal</keyword>
<dbReference type="RefSeq" id="WP_317081908.1">
    <property type="nucleotide sequence ID" value="NZ_CP136594.1"/>
</dbReference>
<dbReference type="KEGG" id="acoa:RB602_00365"/>
<evidence type="ECO:0000256" key="2">
    <source>
        <dbReference type="ARBA" id="ARBA00023136"/>
    </source>
</evidence>
<name>A0AA97F8X3_9SPHN</name>
<protein>
    <submittedName>
        <fullName evidence="4">Outer membrane protein assembly factor BamE</fullName>
    </submittedName>
</protein>
<evidence type="ECO:0000313" key="5">
    <source>
        <dbReference type="Proteomes" id="UP001302429"/>
    </source>
</evidence>
<organism evidence="4 5">
    <name type="scientific">Alterisphingorhabdus coralli</name>
    <dbReference type="NCBI Taxonomy" id="3071408"/>
    <lineage>
        <taxon>Bacteria</taxon>
        <taxon>Pseudomonadati</taxon>
        <taxon>Pseudomonadota</taxon>
        <taxon>Alphaproteobacteria</taxon>
        <taxon>Sphingomonadales</taxon>
        <taxon>Sphingomonadaceae</taxon>
        <taxon>Alterisphingorhabdus (ex Yan et al. 2024)</taxon>
    </lineage>
</organism>
<dbReference type="Gene3D" id="3.30.1450.10">
    <property type="match status" value="1"/>
</dbReference>
<dbReference type="GO" id="GO:0019867">
    <property type="term" value="C:outer membrane"/>
    <property type="evidence" value="ECO:0007669"/>
    <property type="project" value="InterPro"/>
</dbReference>
<feature type="domain" description="Outer membrane protein assembly factor BamE" evidence="3">
    <location>
        <begin position="30"/>
        <end position="102"/>
    </location>
</feature>
<dbReference type="Pfam" id="PF04355">
    <property type="entry name" value="BamE"/>
    <property type="match status" value="1"/>
</dbReference>
<evidence type="ECO:0000259" key="3">
    <source>
        <dbReference type="Pfam" id="PF04355"/>
    </source>
</evidence>
<gene>
    <name evidence="4" type="primary">bamE</name>
    <name evidence="4" type="ORF">RB602_00365</name>
</gene>
<dbReference type="AlphaFoldDB" id="A0AA97F8X3"/>
<sequence length="161" mass="17043">MTIKANSILIASAIALMLLSGCTRLRAHRGYVVDPVLTTSVSPGIDDKRSVEDMLGRPTFVGQFNESEWFYVSRNTKQLAFSRPKPERQTVLRVRFDERGQVVDVAETGVELAVNLSPDGDATPTLGRERGFFEDLFGNIGAVGAGGPGGPGGPVGPGGGP</sequence>
<proteinExistence type="predicted"/>
<dbReference type="InterPro" id="IPR007450">
    <property type="entry name" value="BamE_dom"/>
</dbReference>
<accession>A0AA97F8X3</accession>
<dbReference type="EMBL" id="CP136594">
    <property type="protein sequence ID" value="WOE75207.1"/>
    <property type="molecule type" value="Genomic_DNA"/>
</dbReference>
<dbReference type="Proteomes" id="UP001302429">
    <property type="component" value="Chromosome"/>
</dbReference>
<keyword evidence="2" id="KW-0472">Membrane</keyword>
<reference evidence="4 5" key="1">
    <citation type="submission" date="2023-10" db="EMBL/GenBank/DDBJ databases">
        <title>Complete genome sequence of a Sphingomonadaceae bacterium.</title>
        <authorList>
            <person name="Yan C."/>
        </authorList>
    </citation>
    <scope>NUCLEOTIDE SEQUENCE [LARGE SCALE GENOMIC DNA]</scope>
    <source>
        <strain evidence="4 5">SCSIO 66989</strain>
    </source>
</reference>